<reference evidence="5 6" key="1">
    <citation type="journal article" date="2011" name="Stand. Genomic Sci.">
        <title>Non-contiguous finished genome sequence and contextual data of the filamentous soil bacterium Ktedonobacter racemifer type strain (SOSP1-21).</title>
        <authorList>
            <person name="Chang Y.J."/>
            <person name="Land M."/>
            <person name="Hauser L."/>
            <person name="Chertkov O."/>
            <person name="Del Rio T.G."/>
            <person name="Nolan M."/>
            <person name="Copeland A."/>
            <person name="Tice H."/>
            <person name="Cheng J.F."/>
            <person name="Lucas S."/>
            <person name="Han C."/>
            <person name="Goodwin L."/>
            <person name="Pitluck S."/>
            <person name="Ivanova N."/>
            <person name="Ovchinikova G."/>
            <person name="Pati A."/>
            <person name="Chen A."/>
            <person name="Palaniappan K."/>
            <person name="Mavromatis K."/>
            <person name="Liolios K."/>
            <person name="Brettin T."/>
            <person name="Fiebig A."/>
            <person name="Rohde M."/>
            <person name="Abt B."/>
            <person name="Goker M."/>
            <person name="Detter J.C."/>
            <person name="Woyke T."/>
            <person name="Bristow J."/>
            <person name="Eisen J.A."/>
            <person name="Markowitz V."/>
            <person name="Hugenholtz P."/>
            <person name="Kyrpides N.C."/>
            <person name="Klenk H.P."/>
            <person name="Lapidus A."/>
        </authorList>
    </citation>
    <scope>NUCLEOTIDE SEQUENCE [LARGE SCALE GENOMIC DNA]</scope>
    <source>
        <strain evidence="6">DSM 44963</strain>
        <strain evidence="5">SOSP1-21</strain>
    </source>
</reference>
<dbReference type="InterPro" id="IPR025161">
    <property type="entry name" value="IS402-like_dom"/>
</dbReference>
<dbReference type="InParanoid" id="D6TQ79"/>
<organism evidence="5 6">
    <name type="scientific">Ktedonobacter racemifer DSM 44963</name>
    <dbReference type="NCBI Taxonomy" id="485913"/>
    <lineage>
        <taxon>Bacteria</taxon>
        <taxon>Bacillati</taxon>
        <taxon>Chloroflexota</taxon>
        <taxon>Ktedonobacteria</taxon>
        <taxon>Ktedonobacterales</taxon>
        <taxon>Ktedonobacteraceae</taxon>
        <taxon>Ktedonobacter</taxon>
    </lineage>
</organism>
<name>D6TQ79_KTERA</name>
<evidence type="ECO:0000259" key="2">
    <source>
        <dbReference type="Pfam" id="PF01609"/>
    </source>
</evidence>
<dbReference type="eggNOG" id="COG3293">
    <property type="taxonomic scope" value="Bacteria"/>
</dbReference>
<dbReference type="Pfam" id="PF13340">
    <property type="entry name" value="DUF4096"/>
    <property type="match status" value="1"/>
</dbReference>
<evidence type="ECO:0000313" key="4">
    <source>
        <dbReference type="EMBL" id="EFH81174.1"/>
    </source>
</evidence>
<dbReference type="InterPro" id="IPR002559">
    <property type="entry name" value="Transposase_11"/>
</dbReference>
<evidence type="ECO:0000259" key="3">
    <source>
        <dbReference type="Pfam" id="PF13340"/>
    </source>
</evidence>
<evidence type="ECO:0000313" key="6">
    <source>
        <dbReference type="Proteomes" id="UP000004508"/>
    </source>
</evidence>
<proteinExistence type="predicted"/>
<dbReference type="EMBL" id="ADVG01000002">
    <property type="protein sequence ID" value="EFH85727.1"/>
    <property type="molecule type" value="Genomic_DNA"/>
</dbReference>
<keyword evidence="6" id="KW-1185">Reference proteome</keyword>
<sequence length="283" mass="32510">MNESITRKRYPSDLTDAQWERLAPFIPPPSPNATQEVIPRREIINGILYVLRTGCSWRQMPHDLPDGKTAYHYFRRWKLDGIWENVMHALRRQARGSIGREEEPSAGIVDSQSSKTSPVPGIERGYDAGKKIWGRKRHLLVDTQGFILAIKVLAANIADRAGAHFLLDGLASVFPRLSHLFADHGYDGEPFEQWLWQHLGWEIEIVPPPSHWELINGQPVEIGKPQGGFQVQRKRWIVERTFGWLIRFRRLARDYEGSPSSSEAFIQVAAIRLFLTRLAPSRY</sequence>
<dbReference type="GO" id="GO:0006313">
    <property type="term" value="P:DNA transposition"/>
    <property type="evidence" value="ECO:0007669"/>
    <property type="project" value="InterPro"/>
</dbReference>
<dbReference type="Proteomes" id="UP000004508">
    <property type="component" value="Unassembled WGS sequence"/>
</dbReference>
<dbReference type="GO" id="GO:0004803">
    <property type="term" value="F:transposase activity"/>
    <property type="evidence" value="ECO:0007669"/>
    <property type="project" value="InterPro"/>
</dbReference>
<feature type="domain" description="Insertion element IS402-like" evidence="3">
    <location>
        <begin position="14"/>
        <end position="87"/>
    </location>
</feature>
<dbReference type="PANTHER" id="PTHR30007:SF0">
    <property type="entry name" value="TRANSPOSASE"/>
    <property type="match status" value="1"/>
</dbReference>
<protein>
    <submittedName>
        <fullName evidence="5">Transposase</fullName>
    </submittedName>
</protein>
<feature type="region of interest" description="Disordered" evidence="1">
    <location>
        <begin position="96"/>
        <end position="121"/>
    </location>
</feature>
<gene>
    <name evidence="4" type="ORF">Krac_1873</name>
    <name evidence="5" type="ORF">Krac_6959</name>
</gene>
<dbReference type="Pfam" id="PF01609">
    <property type="entry name" value="DDE_Tnp_1"/>
    <property type="match status" value="1"/>
</dbReference>
<dbReference type="RefSeq" id="WP_007909437.1">
    <property type="nucleotide sequence ID" value="NZ_ADVG01000002.1"/>
</dbReference>
<dbReference type="AlphaFoldDB" id="D6TQ79"/>
<evidence type="ECO:0000313" key="5">
    <source>
        <dbReference type="EMBL" id="EFH85727.1"/>
    </source>
</evidence>
<dbReference type="PANTHER" id="PTHR30007">
    <property type="entry name" value="PHP DOMAIN PROTEIN"/>
    <property type="match status" value="1"/>
</dbReference>
<feature type="domain" description="Transposase IS4-like" evidence="2">
    <location>
        <begin position="103"/>
        <end position="272"/>
    </location>
</feature>
<comment type="caution">
    <text evidence="5">The sequence shown here is derived from an EMBL/GenBank/DDBJ whole genome shotgun (WGS) entry which is preliminary data.</text>
</comment>
<dbReference type="NCBIfam" id="NF033580">
    <property type="entry name" value="transpos_IS5_3"/>
    <property type="match status" value="1"/>
</dbReference>
<dbReference type="GO" id="GO:0003677">
    <property type="term" value="F:DNA binding"/>
    <property type="evidence" value="ECO:0007669"/>
    <property type="project" value="InterPro"/>
</dbReference>
<evidence type="ECO:0000256" key="1">
    <source>
        <dbReference type="SAM" id="MobiDB-lite"/>
    </source>
</evidence>
<dbReference type="EMBL" id="ADVG01000004">
    <property type="protein sequence ID" value="EFH81174.1"/>
    <property type="molecule type" value="Genomic_DNA"/>
</dbReference>
<accession>D6TQ79</accession>